<gene>
    <name evidence="2" type="ORF">CDEB00056_LOCUS2417</name>
</gene>
<dbReference type="InterPro" id="IPR015424">
    <property type="entry name" value="PyrdxlP-dep_Trfase"/>
</dbReference>
<dbReference type="InterPro" id="IPR000192">
    <property type="entry name" value="Aminotrans_V_dom"/>
</dbReference>
<dbReference type="EMBL" id="HBIO01003519">
    <property type="protein sequence ID" value="CAE0457576.1"/>
    <property type="molecule type" value="Transcribed_RNA"/>
</dbReference>
<dbReference type="SUPFAM" id="SSF53383">
    <property type="entry name" value="PLP-dependent transferases"/>
    <property type="match status" value="1"/>
</dbReference>
<reference evidence="2" key="1">
    <citation type="submission" date="2021-01" db="EMBL/GenBank/DDBJ databases">
        <authorList>
            <person name="Corre E."/>
            <person name="Pelletier E."/>
            <person name="Niang G."/>
            <person name="Scheremetjew M."/>
            <person name="Finn R."/>
            <person name="Kale V."/>
            <person name="Holt S."/>
            <person name="Cochrane G."/>
            <person name="Meng A."/>
            <person name="Brown T."/>
            <person name="Cohen L."/>
        </authorList>
    </citation>
    <scope>NUCLEOTIDE SEQUENCE</scope>
    <source>
        <strain evidence="2">MM31A-1</strain>
    </source>
</reference>
<organism evidence="2">
    <name type="scientific">Chaetoceros debilis</name>
    <dbReference type="NCBI Taxonomy" id="122233"/>
    <lineage>
        <taxon>Eukaryota</taxon>
        <taxon>Sar</taxon>
        <taxon>Stramenopiles</taxon>
        <taxon>Ochrophyta</taxon>
        <taxon>Bacillariophyta</taxon>
        <taxon>Coscinodiscophyceae</taxon>
        <taxon>Chaetocerotophycidae</taxon>
        <taxon>Chaetocerotales</taxon>
        <taxon>Chaetocerotaceae</taxon>
        <taxon>Chaetoceros</taxon>
    </lineage>
</organism>
<dbReference type="PANTHER" id="PTHR43586">
    <property type="entry name" value="CYSTEINE DESULFURASE"/>
    <property type="match status" value="1"/>
</dbReference>
<dbReference type="Gene3D" id="3.90.1150.10">
    <property type="entry name" value="Aspartate Aminotransferase, domain 1"/>
    <property type="match status" value="1"/>
</dbReference>
<dbReference type="InterPro" id="IPR015421">
    <property type="entry name" value="PyrdxlP-dep_Trfase_major"/>
</dbReference>
<sequence length="540" mass="59939">MYFYLPVLIGSNSTVALGFLLVVILLFPSPSIHSFSMPGGLPVHFFNNAGASQMAPQVLERIMCHLQLEMKEGGYNAAAIAQEEHFGVYQTIGRLINASDPMFEIALVESATVAWTRIFYSMADSILDRALDQSGSSYDYSEARLQKVILVSEAEYAANIVAILKYAREQNQRSRAIQWRVFAIPSTLIKSDRNDQDYTFSTGVVDVEIFEDIVSGRWEVEEWKDLAKGSEIIGEGCDHDGGRRQMVRIKPEDIALVCITHIPTNSGIINPVNEIGKCIEEFNTKAMSETGDTLPSILYIVDACQSIGQISVDVQCMRAHALTATGRKYLRGPRGTGFLFVKSDVVAKLIPSEVDHAAAPLTFQTKGDLSNKEEFEDKYISIDIGYKKGAGRFEYWESNLSTRLGLGVAVSYCVDEIGVEYIEKRIIELSAILCQRLNTICPIEIYHADSIQCGIVTFSVKGMDPTSIKKTMLSPLGDERFELSVVPRTSTPIDSARTDVEDLIRISLSYINTFDEIESFINKLGDLVGMDEDRNSGNLM</sequence>
<proteinExistence type="predicted"/>
<dbReference type="Pfam" id="PF00266">
    <property type="entry name" value="Aminotran_5"/>
    <property type="match status" value="1"/>
</dbReference>
<evidence type="ECO:0000259" key="1">
    <source>
        <dbReference type="Pfam" id="PF00266"/>
    </source>
</evidence>
<dbReference type="AlphaFoldDB" id="A0A7S3V552"/>
<evidence type="ECO:0000313" key="2">
    <source>
        <dbReference type="EMBL" id="CAE0457576.1"/>
    </source>
</evidence>
<accession>A0A7S3V552</accession>
<dbReference type="Gene3D" id="3.40.640.10">
    <property type="entry name" value="Type I PLP-dependent aspartate aminotransferase-like (Major domain)"/>
    <property type="match status" value="1"/>
</dbReference>
<feature type="domain" description="Aminotransferase class V" evidence="1">
    <location>
        <begin position="252"/>
        <end position="520"/>
    </location>
</feature>
<protein>
    <recommendedName>
        <fullName evidence="1">Aminotransferase class V domain-containing protein</fullName>
    </recommendedName>
</protein>
<dbReference type="PANTHER" id="PTHR43586:SF24">
    <property type="entry name" value="BLR4730 PROTEIN"/>
    <property type="match status" value="1"/>
</dbReference>
<dbReference type="InterPro" id="IPR015422">
    <property type="entry name" value="PyrdxlP-dep_Trfase_small"/>
</dbReference>
<name>A0A7S3V552_9STRA</name>